<dbReference type="Pfam" id="PF00078">
    <property type="entry name" value="RVT_1"/>
    <property type="match status" value="1"/>
</dbReference>
<dbReference type="GO" id="GO:0003964">
    <property type="term" value="F:RNA-directed DNA polymerase activity"/>
    <property type="evidence" value="ECO:0007669"/>
    <property type="project" value="UniProtKB-KW"/>
</dbReference>
<keyword evidence="3" id="KW-0808">Transferase</keyword>
<dbReference type="PANTHER" id="PTHR34047:SF3">
    <property type="entry name" value="BLR2052 PROTEIN"/>
    <property type="match status" value="1"/>
</dbReference>
<dbReference type="NCBIfam" id="TIGR04416">
    <property type="entry name" value="group_II_RT_mat"/>
    <property type="match status" value="1"/>
</dbReference>
<dbReference type="Proteomes" id="UP000576209">
    <property type="component" value="Unassembled WGS sequence"/>
</dbReference>
<dbReference type="PANTHER" id="PTHR34047">
    <property type="entry name" value="NUCLEAR INTRON MATURASE 1, MITOCHONDRIAL-RELATED"/>
    <property type="match status" value="1"/>
</dbReference>
<comment type="caution">
    <text evidence="3">The sequence shown here is derived from an EMBL/GenBank/DDBJ whole genome shotgun (WGS) entry which is preliminary data.</text>
</comment>
<organism evidence="3 4">
    <name type="scientific">Neolewinella aquimaris</name>
    <dbReference type="NCBI Taxonomy" id="1835722"/>
    <lineage>
        <taxon>Bacteria</taxon>
        <taxon>Pseudomonadati</taxon>
        <taxon>Bacteroidota</taxon>
        <taxon>Saprospiria</taxon>
        <taxon>Saprospirales</taxon>
        <taxon>Lewinellaceae</taxon>
        <taxon>Neolewinella</taxon>
    </lineage>
</organism>
<accession>A0A840EIQ8</accession>
<evidence type="ECO:0000259" key="2">
    <source>
        <dbReference type="PROSITE" id="PS50878"/>
    </source>
</evidence>
<dbReference type="EMBL" id="JACIFF010000009">
    <property type="protein sequence ID" value="MBB4080776.1"/>
    <property type="molecule type" value="Genomic_DNA"/>
</dbReference>
<dbReference type="SUPFAM" id="SSF56672">
    <property type="entry name" value="DNA/RNA polymerases"/>
    <property type="match status" value="1"/>
</dbReference>
<name>A0A840EIQ8_9BACT</name>
<dbReference type="InterPro" id="IPR013597">
    <property type="entry name" value="Mat_intron_G2"/>
</dbReference>
<comment type="similarity">
    <text evidence="1">Belongs to the bacterial reverse transcriptase family.</text>
</comment>
<reference evidence="3 4" key="1">
    <citation type="submission" date="2020-08" db="EMBL/GenBank/DDBJ databases">
        <title>Genomic Encyclopedia of Type Strains, Phase IV (KMG-IV): sequencing the most valuable type-strain genomes for metagenomic binning, comparative biology and taxonomic classification.</title>
        <authorList>
            <person name="Goeker M."/>
        </authorList>
    </citation>
    <scope>NUCLEOTIDE SEQUENCE [LARGE SCALE GENOMIC DNA]</scope>
    <source>
        <strain evidence="3 4">DSM 105137</strain>
    </source>
</reference>
<dbReference type="InterPro" id="IPR043502">
    <property type="entry name" value="DNA/RNA_pol_sf"/>
</dbReference>
<keyword evidence="3" id="KW-0695">RNA-directed DNA polymerase</keyword>
<proteinExistence type="inferred from homology"/>
<evidence type="ECO:0000313" key="4">
    <source>
        <dbReference type="Proteomes" id="UP000576209"/>
    </source>
</evidence>
<keyword evidence="4" id="KW-1185">Reference proteome</keyword>
<protein>
    <submittedName>
        <fullName evidence="3">Group II intron reverse transcriptase/maturase</fullName>
    </submittedName>
</protein>
<dbReference type="Pfam" id="PF08388">
    <property type="entry name" value="GIIM"/>
    <property type="match status" value="1"/>
</dbReference>
<dbReference type="InterPro" id="IPR000477">
    <property type="entry name" value="RT_dom"/>
</dbReference>
<keyword evidence="3" id="KW-0548">Nucleotidyltransferase</keyword>
<gene>
    <name evidence="3" type="ORF">GGR28_003411</name>
</gene>
<feature type="domain" description="Reverse transcriptase" evidence="2">
    <location>
        <begin position="1"/>
        <end position="228"/>
    </location>
</feature>
<evidence type="ECO:0000256" key="1">
    <source>
        <dbReference type="ARBA" id="ARBA00034120"/>
    </source>
</evidence>
<dbReference type="InterPro" id="IPR030931">
    <property type="entry name" value="Group_II_RT_mat"/>
</dbReference>
<dbReference type="PROSITE" id="PS50878">
    <property type="entry name" value="RT_POL"/>
    <property type="match status" value="1"/>
</dbReference>
<evidence type="ECO:0000313" key="3">
    <source>
        <dbReference type="EMBL" id="MBB4080776.1"/>
    </source>
</evidence>
<dbReference type="AlphaFoldDB" id="A0A840EIQ8"/>
<dbReference type="Gene3D" id="3.30.70.270">
    <property type="match status" value="1"/>
</dbReference>
<sequence>MREVEIPKSDGGIRKLSIPTVEDRIAQQVIKSYLEPRLDRLFHPSSYGYRSQKNAHQALRQVQRHCRRYFYCIDMDIKSFFDEVSHDLLMKALRKHVSESWVLRLIETWLRAPIREADGSERLRIGRGTPQGGVISPLLSNLFLHYVLDEWLKRTYSGVELVRYADDAVVFCRTAREAEYVLRLIRERMQACELRLHPDKTKIVHCKTEMSQGQNDYPVYFDFLGYRFQPRTKRRRDGSLFLSFDGAILPKSERRITEELRQSNFQRWVFVGIEVIAAKFNAKLRGWLNYYGELDRFKVRRIFERFNFRLLKWAIKKYERFKGSFRKAGRWLRSLAKKKPHLFHHWKYGITANQGIA</sequence>
<dbReference type="InterPro" id="IPR043128">
    <property type="entry name" value="Rev_trsase/Diguanyl_cyclase"/>
</dbReference>
<dbReference type="CDD" id="cd01651">
    <property type="entry name" value="RT_G2_intron"/>
    <property type="match status" value="1"/>
</dbReference>
<dbReference type="InterPro" id="IPR051083">
    <property type="entry name" value="GrpII_Intron_Splice-Mob/Def"/>
</dbReference>